<dbReference type="PANTHER" id="PTHR22624">
    <property type="entry name" value="CYSTEINE PROTEASE ATG4"/>
    <property type="match status" value="1"/>
</dbReference>
<keyword evidence="6 11" id="KW-0378">Hydrolase</keyword>
<dbReference type="PANTHER" id="PTHR22624:SF49">
    <property type="entry name" value="CYSTEINE PROTEASE"/>
    <property type="match status" value="1"/>
</dbReference>
<dbReference type="GO" id="GO:0015031">
    <property type="term" value="P:protein transport"/>
    <property type="evidence" value="ECO:0007669"/>
    <property type="project" value="UniProtKB-KW"/>
</dbReference>
<feature type="compositionally biased region" description="Acidic residues" evidence="12">
    <location>
        <begin position="415"/>
        <end position="437"/>
    </location>
</feature>
<dbReference type="GO" id="GO:0019786">
    <property type="term" value="F:protein-phosphatidylethanolamide deconjugating activity"/>
    <property type="evidence" value="ECO:0007669"/>
    <property type="project" value="InterPro"/>
</dbReference>
<evidence type="ECO:0000256" key="9">
    <source>
        <dbReference type="ARBA" id="ARBA00023006"/>
    </source>
</evidence>
<evidence type="ECO:0000256" key="7">
    <source>
        <dbReference type="ARBA" id="ARBA00022807"/>
    </source>
</evidence>
<proteinExistence type="inferred from homology"/>
<feature type="region of interest" description="Disordered" evidence="12">
    <location>
        <begin position="206"/>
        <end position="229"/>
    </location>
</feature>
<comment type="catalytic activity">
    <reaction evidence="10">
        <text>[protein]-C-terminal L-amino acid-glycyl-phosphatidylethanolamide + H2O = [protein]-C-terminal L-amino acid-glycine + a 1,2-diacyl-sn-glycero-3-phosphoethanolamine</text>
        <dbReference type="Rhea" id="RHEA:67548"/>
        <dbReference type="Rhea" id="RHEA-COMP:17323"/>
        <dbReference type="Rhea" id="RHEA-COMP:17324"/>
        <dbReference type="ChEBI" id="CHEBI:15377"/>
        <dbReference type="ChEBI" id="CHEBI:64612"/>
        <dbReference type="ChEBI" id="CHEBI:172940"/>
        <dbReference type="ChEBI" id="CHEBI:172941"/>
    </reaction>
    <physiologicalReaction direction="left-to-right" evidence="10">
        <dbReference type="Rhea" id="RHEA:67549"/>
    </physiologicalReaction>
</comment>
<dbReference type="GO" id="GO:0004197">
    <property type="term" value="F:cysteine-type endopeptidase activity"/>
    <property type="evidence" value="ECO:0007669"/>
    <property type="project" value="TreeGrafter"/>
</dbReference>
<dbReference type="InterPro" id="IPR046792">
    <property type="entry name" value="Peptidase_C54_cat"/>
</dbReference>
<evidence type="ECO:0000256" key="11">
    <source>
        <dbReference type="RuleBase" id="RU363115"/>
    </source>
</evidence>
<name>A0A7S3NKN2_9STRA</name>
<comment type="similarity">
    <text evidence="2 11">Belongs to the peptidase C54 family.</text>
</comment>
<evidence type="ECO:0000256" key="4">
    <source>
        <dbReference type="ARBA" id="ARBA00022490"/>
    </source>
</evidence>
<reference evidence="14" key="1">
    <citation type="submission" date="2021-01" db="EMBL/GenBank/DDBJ databases">
        <authorList>
            <person name="Corre E."/>
            <person name="Pelletier E."/>
            <person name="Niang G."/>
            <person name="Scheremetjew M."/>
            <person name="Finn R."/>
            <person name="Kale V."/>
            <person name="Holt S."/>
            <person name="Cochrane G."/>
            <person name="Meng A."/>
            <person name="Brown T."/>
            <person name="Cohen L."/>
        </authorList>
    </citation>
    <scope>NUCLEOTIDE SEQUENCE</scope>
    <source>
        <strain evidence="14">CCMP1510</strain>
    </source>
</reference>
<evidence type="ECO:0000256" key="5">
    <source>
        <dbReference type="ARBA" id="ARBA00022670"/>
    </source>
</evidence>
<dbReference type="InterPro" id="IPR038765">
    <property type="entry name" value="Papain-like_cys_pep_sf"/>
</dbReference>
<dbReference type="SUPFAM" id="SSF54001">
    <property type="entry name" value="Cysteine proteinases"/>
    <property type="match status" value="1"/>
</dbReference>
<keyword evidence="4 11" id="KW-0963">Cytoplasm</keyword>
<evidence type="ECO:0000256" key="2">
    <source>
        <dbReference type="ARBA" id="ARBA00010958"/>
    </source>
</evidence>
<dbReference type="GO" id="GO:0000045">
    <property type="term" value="P:autophagosome assembly"/>
    <property type="evidence" value="ECO:0007669"/>
    <property type="project" value="TreeGrafter"/>
</dbReference>
<dbReference type="EMBL" id="HBIJ01006561">
    <property type="protein sequence ID" value="CAE0363882.1"/>
    <property type="molecule type" value="Transcribed_RNA"/>
</dbReference>
<keyword evidence="7" id="KW-0788">Thiol protease</keyword>
<evidence type="ECO:0000313" key="14">
    <source>
        <dbReference type="EMBL" id="CAE0363882.1"/>
    </source>
</evidence>
<dbReference type="GO" id="GO:0034727">
    <property type="term" value="P:piecemeal microautophagy of the nucleus"/>
    <property type="evidence" value="ECO:0007669"/>
    <property type="project" value="TreeGrafter"/>
</dbReference>
<feature type="region of interest" description="Disordered" evidence="12">
    <location>
        <begin position="366"/>
        <end position="437"/>
    </location>
</feature>
<keyword evidence="5 11" id="KW-0645">Protease</keyword>
<keyword evidence="8 11" id="KW-0653">Protein transport</keyword>
<keyword evidence="3" id="KW-0813">Transport</keyword>
<accession>A0A7S3NKN2</accession>
<dbReference type="GO" id="GO:0035973">
    <property type="term" value="P:aggrephagy"/>
    <property type="evidence" value="ECO:0007669"/>
    <property type="project" value="TreeGrafter"/>
</dbReference>
<evidence type="ECO:0000256" key="3">
    <source>
        <dbReference type="ARBA" id="ARBA00022448"/>
    </source>
</evidence>
<feature type="domain" description="Peptidase C54 catalytic" evidence="13">
    <location>
        <begin position="37"/>
        <end position="349"/>
    </location>
</feature>
<evidence type="ECO:0000256" key="12">
    <source>
        <dbReference type="SAM" id="MobiDB-lite"/>
    </source>
</evidence>
<dbReference type="GO" id="GO:0005737">
    <property type="term" value="C:cytoplasm"/>
    <property type="evidence" value="ECO:0007669"/>
    <property type="project" value="UniProtKB-SubCell"/>
</dbReference>
<sequence>MAAAVSDMLGIEKLKSSVEEDDEIVVLLGKQFRIDWRAEISKIFWFTYRSGFPSMEPCGYSDDAGWGCMLRSCQMLMATALQRHLGEKRRMDIIQWFNDEPGEKCIYSIHNMVRCGLRYDMLPGEWYGPGVASHVLRDLCEMHDAALDDAHDLFMTVTSQERPLCEEDVLLSVTKPSSAEEETANTYSLETPTSCDEDIQHNFDPLLRPPPSIERQKQNAQKRTKAKRQRLESPWCKSALIIIPLRLGLAKLDPIYFDALLATLQFPQSLGFVGGRPRQALYFIGSVSKQLIGLDPHIVQPATSNIFSKSHLDSLVCLQPRKVHLDAIDPSLALAFYCRDRNDFSDLSRRIKHLASLSNPPLFDIIQRRPKRRRQHTNSTLSLPPLVPSGLAGTGAESHLDDDDDDTASSLNDDLLLDDDDDENVSTASNDDDFVLV</sequence>
<evidence type="ECO:0000256" key="8">
    <source>
        <dbReference type="ARBA" id="ARBA00022927"/>
    </source>
</evidence>
<dbReference type="AlphaFoldDB" id="A0A7S3NKN2"/>
<evidence type="ECO:0000259" key="13">
    <source>
        <dbReference type="Pfam" id="PF03416"/>
    </source>
</evidence>
<evidence type="ECO:0000256" key="10">
    <source>
        <dbReference type="ARBA" id="ARBA00029362"/>
    </source>
</evidence>
<protein>
    <recommendedName>
        <fullName evidence="11">Cysteine protease</fullName>
        <ecNumber evidence="11">3.4.22.-</ecNumber>
    </recommendedName>
</protein>
<comment type="function">
    <text evidence="11">Cysteine protease that plays a key role in autophagy by mediating both proteolytic activation and delipidation of ATG8 family proteins.</text>
</comment>
<dbReference type="GO" id="GO:0016485">
    <property type="term" value="P:protein processing"/>
    <property type="evidence" value="ECO:0007669"/>
    <property type="project" value="TreeGrafter"/>
</dbReference>
<evidence type="ECO:0000256" key="6">
    <source>
        <dbReference type="ARBA" id="ARBA00022801"/>
    </source>
</evidence>
<comment type="subcellular location">
    <subcellularLocation>
        <location evidence="1 11">Cytoplasm</location>
    </subcellularLocation>
</comment>
<dbReference type="EC" id="3.4.22.-" evidence="11"/>
<gene>
    <name evidence="14" type="ORF">ALAG00032_LOCUS4623</name>
</gene>
<evidence type="ECO:0000256" key="1">
    <source>
        <dbReference type="ARBA" id="ARBA00004496"/>
    </source>
</evidence>
<dbReference type="Pfam" id="PF03416">
    <property type="entry name" value="Peptidase_C54"/>
    <property type="match status" value="1"/>
</dbReference>
<keyword evidence="9 11" id="KW-0072">Autophagy</keyword>
<organism evidence="14">
    <name type="scientific">Aureoumbra lagunensis</name>
    <dbReference type="NCBI Taxonomy" id="44058"/>
    <lineage>
        <taxon>Eukaryota</taxon>
        <taxon>Sar</taxon>
        <taxon>Stramenopiles</taxon>
        <taxon>Ochrophyta</taxon>
        <taxon>Pelagophyceae</taxon>
        <taxon>Pelagomonadales</taxon>
        <taxon>Aureoumbra</taxon>
    </lineage>
</organism>
<dbReference type="GO" id="GO:0000423">
    <property type="term" value="P:mitophagy"/>
    <property type="evidence" value="ECO:0007669"/>
    <property type="project" value="TreeGrafter"/>
</dbReference>
<dbReference type="InterPro" id="IPR005078">
    <property type="entry name" value="Peptidase_C54"/>
</dbReference>